<evidence type="ECO:0000256" key="3">
    <source>
        <dbReference type="ARBA" id="ARBA00023239"/>
    </source>
</evidence>
<comment type="similarity">
    <text evidence="2 4">Belongs to the pterin-4-alpha-carbinolamine dehydratase family.</text>
</comment>
<protein>
    <recommendedName>
        <fullName evidence="4">Putative pterin-4-alpha-carbinolamine dehydratase</fullName>
        <shortName evidence="4">PHS</shortName>
        <ecNumber evidence="4">4.2.1.96</ecNumber>
    </recommendedName>
    <alternativeName>
        <fullName evidence="4">4-alpha-hydroxy-tetrahydropterin dehydratase</fullName>
    </alternativeName>
    <alternativeName>
        <fullName evidence="4">Pterin carbinolamine dehydratase</fullName>
        <shortName evidence="4">PCD</shortName>
    </alternativeName>
</protein>
<gene>
    <name evidence="5" type="ORF">G4223_13580</name>
</gene>
<dbReference type="GO" id="GO:0006729">
    <property type="term" value="P:tetrahydrobiopterin biosynthetic process"/>
    <property type="evidence" value="ECO:0007669"/>
    <property type="project" value="InterPro"/>
</dbReference>
<dbReference type="RefSeq" id="WP_163680730.1">
    <property type="nucleotide sequence ID" value="NZ_JAAIYP010000039.1"/>
</dbReference>
<dbReference type="Proteomes" id="UP000480684">
    <property type="component" value="Unassembled WGS sequence"/>
</dbReference>
<accession>A0A7C9QUV8</accession>
<reference evidence="5 6" key="1">
    <citation type="submission" date="2020-02" db="EMBL/GenBank/DDBJ databases">
        <authorList>
            <person name="Dziuba M."/>
            <person name="Kuznetsov B."/>
            <person name="Mardanov A."/>
            <person name="Ravin N."/>
            <person name="Grouzdev D."/>
        </authorList>
    </citation>
    <scope>NUCLEOTIDE SEQUENCE [LARGE SCALE GENOMIC DNA]</scope>
    <source>
        <strain evidence="5 6">SpK</strain>
    </source>
</reference>
<dbReference type="HAMAP" id="MF_00434">
    <property type="entry name" value="Pterin_4_alpha"/>
    <property type="match status" value="1"/>
</dbReference>
<dbReference type="CDD" id="cd00914">
    <property type="entry name" value="PCD_DCoH_subfamily_b"/>
    <property type="match status" value="1"/>
</dbReference>
<evidence type="ECO:0000256" key="2">
    <source>
        <dbReference type="ARBA" id="ARBA00006472"/>
    </source>
</evidence>
<dbReference type="EC" id="4.2.1.96" evidence="4"/>
<name>A0A7C9QUV8_9PROT</name>
<dbReference type="InterPro" id="IPR001533">
    <property type="entry name" value="Pterin_deHydtase"/>
</dbReference>
<dbReference type="EMBL" id="JAAIYP010000039">
    <property type="protein sequence ID" value="NFV81144.1"/>
    <property type="molecule type" value="Genomic_DNA"/>
</dbReference>
<dbReference type="Gene3D" id="3.30.1360.20">
    <property type="entry name" value="Transcriptional coactivator/pterin dehydratase"/>
    <property type="match status" value="1"/>
</dbReference>
<dbReference type="SUPFAM" id="SSF55248">
    <property type="entry name" value="PCD-like"/>
    <property type="match status" value="1"/>
</dbReference>
<keyword evidence="6" id="KW-1185">Reference proteome</keyword>
<evidence type="ECO:0000256" key="4">
    <source>
        <dbReference type="HAMAP-Rule" id="MF_00434"/>
    </source>
</evidence>
<comment type="caution">
    <text evidence="5">The sequence shown here is derived from an EMBL/GenBank/DDBJ whole genome shotgun (WGS) entry which is preliminary data.</text>
</comment>
<dbReference type="NCBIfam" id="NF002018">
    <property type="entry name" value="PRK00823.1-3"/>
    <property type="match status" value="1"/>
</dbReference>
<evidence type="ECO:0000256" key="1">
    <source>
        <dbReference type="ARBA" id="ARBA00001554"/>
    </source>
</evidence>
<dbReference type="InterPro" id="IPR036428">
    <property type="entry name" value="PCD_sf"/>
</dbReference>
<evidence type="ECO:0000313" key="5">
    <source>
        <dbReference type="EMBL" id="NFV81144.1"/>
    </source>
</evidence>
<organism evidence="5 6">
    <name type="scientific">Magnetospirillum aberrantis SpK</name>
    <dbReference type="NCBI Taxonomy" id="908842"/>
    <lineage>
        <taxon>Bacteria</taxon>
        <taxon>Pseudomonadati</taxon>
        <taxon>Pseudomonadota</taxon>
        <taxon>Alphaproteobacteria</taxon>
        <taxon>Rhodospirillales</taxon>
        <taxon>Rhodospirillaceae</taxon>
        <taxon>Magnetospirillum</taxon>
    </lineage>
</organism>
<dbReference type="GO" id="GO:0008124">
    <property type="term" value="F:4-alpha-hydroxytetrahydrobiopterin dehydratase activity"/>
    <property type="evidence" value="ECO:0007669"/>
    <property type="project" value="UniProtKB-UniRule"/>
</dbReference>
<dbReference type="Pfam" id="PF01329">
    <property type="entry name" value="Pterin_4a"/>
    <property type="match status" value="1"/>
</dbReference>
<dbReference type="PANTHER" id="PTHR12599:SF0">
    <property type="entry name" value="PTERIN-4-ALPHA-CARBINOLAMINE DEHYDRATASE"/>
    <property type="match status" value="1"/>
</dbReference>
<dbReference type="PANTHER" id="PTHR12599">
    <property type="entry name" value="PTERIN-4-ALPHA-CARBINOLAMINE DEHYDRATASE"/>
    <property type="match status" value="1"/>
</dbReference>
<dbReference type="AlphaFoldDB" id="A0A7C9QUV8"/>
<keyword evidence="3 4" id="KW-0456">Lyase</keyword>
<comment type="catalytic activity">
    <reaction evidence="1 4">
        <text>(4aS,6R)-4a-hydroxy-L-erythro-5,6,7,8-tetrahydrobiopterin = (6R)-L-erythro-6,7-dihydrobiopterin + H2O</text>
        <dbReference type="Rhea" id="RHEA:11920"/>
        <dbReference type="ChEBI" id="CHEBI:15377"/>
        <dbReference type="ChEBI" id="CHEBI:15642"/>
        <dbReference type="ChEBI" id="CHEBI:43120"/>
        <dbReference type="EC" id="4.2.1.96"/>
    </reaction>
</comment>
<proteinExistence type="inferred from homology"/>
<evidence type="ECO:0000313" key="6">
    <source>
        <dbReference type="Proteomes" id="UP000480684"/>
    </source>
</evidence>
<sequence>MPTALYAADRATALLGLPKWRECEGRDAICRSFHFSDFSAAFSFMTRVALAAERAGHHPEWSNVYDRVDIVLCSHDVGGLTERDILLAHLIDDAAHDGEPSRS</sequence>